<evidence type="ECO:0000256" key="1">
    <source>
        <dbReference type="SAM" id="Phobius"/>
    </source>
</evidence>
<keyword evidence="3" id="KW-1185">Reference proteome</keyword>
<accession>A0A2G5E2Z5</accession>
<dbReference type="AlphaFoldDB" id="A0A2G5E2Z5"/>
<evidence type="ECO:0000313" key="3">
    <source>
        <dbReference type="Proteomes" id="UP000230069"/>
    </source>
</evidence>
<organism evidence="2 3">
    <name type="scientific">Aquilegia coerulea</name>
    <name type="common">Rocky mountain columbine</name>
    <dbReference type="NCBI Taxonomy" id="218851"/>
    <lineage>
        <taxon>Eukaryota</taxon>
        <taxon>Viridiplantae</taxon>
        <taxon>Streptophyta</taxon>
        <taxon>Embryophyta</taxon>
        <taxon>Tracheophyta</taxon>
        <taxon>Spermatophyta</taxon>
        <taxon>Magnoliopsida</taxon>
        <taxon>Ranunculales</taxon>
        <taxon>Ranunculaceae</taxon>
        <taxon>Thalictroideae</taxon>
        <taxon>Aquilegia</taxon>
    </lineage>
</organism>
<evidence type="ECO:0000313" key="2">
    <source>
        <dbReference type="EMBL" id="PIA50152.1"/>
    </source>
</evidence>
<dbReference type="EMBL" id="KZ305030">
    <property type="protein sequence ID" value="PIA50152.1"/>
    <property type="molecule type" value="Genomic_DNA"/>
</dbReference>
<protein>
    <submittedName>
        <fullName evidence="2">Uncharacterized protein</fullName>
    </submittedName>
</protein>
<sequence length="72" mass="8356">MISVTPFNSGIVHFFHICYAHFGNLVFVRVFLHLLLLKTCLTFKSASKIDSIILLSVKQKILSNTQIERWYN</sequence>
<reference evidence="2 3" key="1">
    <citation type="submission" date="2017-09" db="EMBL/GenBank/DDBJ databases">
        <title>WGS assembly of Aquilegia coerulea Goldsmith.</title>
        <authorList>
            <person name="Hodges S."/>
            <person name="Kramer E."/>
            <person name="Nordborg M."/>
            <person name="Tomkins J."/>
            <person name="Borevitz J."/>
            <person name="Derieg N."/>
            <person name="Yan J."/>
            <person name="Mihaltcheva S."/>
            <person name="Hayes R.D."/>
            <person name="Rokhsar D."/>
        </authorList>
    </citation>
    <scope>NUCLEOTIDE SEQUENCE [LARGE SCALE GENOMIC DNA]</scope>
    <source>
        <strain evidence="3">cv. Goldsmith</strain>
    </source>
</reference>
<feature type="transmembrane region" description="Helical" evidence="1">
    <location>
        <begin position="12"/>
        <end position="37"/>
    </location>
</feature>
<dbReference type="OrthoDB" id="264603at2759"/>
<name>A0A2G5E2Z5_AQUCA</name>
<keyword evidence="1" id="KW-1133">Transmembrane helix</keyword>
<keyword evidence="1" id="KW-0472">Membrane</keyword>
<dbReference type="InParanoid" id="A0A2G5E2Z5"/>
<gene>
    <name evidence="2" type="ORF">AQUCO_01300710v1</name>
</gene>
<keyword evidence="1" id="KW-0812">Transmembrane</keyword>
<dbReference type="Proteomes" id="UP000230069">
    <property type="component" value="Unassembled WGS sequence"/>
</dbReference>
<proteinExistence type="predicted"/>